<keyword evidence="2" id="KW-1185">Reference proteome</keyword>
<gene>
    <name evidence="1" type="ORF">U6A24_18595</name>
</gene>
<accession>A0ABU6A082</accession>
<dbReference type="EMBL" id="JAYKLX010000009">
    <property type="protein sequence ID" value="MEB3347491.1"/>
    <property type="molecule type" value="Genomic_DNA"/>
</dbReference>
<evidence type="ECO:0000313" key="1">
    <source>
        <dbReference type="EMBL" id="MEB3347491.1"/>
    </source>
</evidence>
<dbReference type="Proteomes" id="UP001327027">
    <property type="component" value="Unassembled WGS sequence"/>
</dbReference>
<comment type="caution">
    <text evidence="1">The sequence shown here is derived from an EMBL/GenBank/DDBJ whole genome shotgun (WGS) entry which is preliminary data.</text>
</comment>
<name>A0ABU6A082_9FLAO</name>
<evidence type="ECO:0008006" key="3">
    <source>
        <dbReference type="Google" id="ProtNLM"/>
    </source>
</evidence>
<reference evidence="1 2" key="1">
    <citation type="journal article" date="2013" name="Int. J. Syst. Evol. Microbiol.">
        <title>Aquimarina gracilis sp. nov., isolated from the gut microflora of a mussel, Mytilus coruscus, and emended description of Aquimarina spongiae.</title>
        <authorList>
            <person name="Park S.C."/>
            <person name="Choe H.N."/>
            <person name="Baik K.S."/>
            <person name="Seong C.N."/>
        </authorList>
    </citation>
    <scope>NUCLEOTIDE SEQUENCE [LARGE SCALE GENOMIC DNA]</scope>
    <source>
        <strain evidence="1 2">PSC32</strain>
    </source>
</reference>
<sequence>MKNLLILTLFCFVTLQINAQKVIEKEINTSAKEVKVEFKFAEDIIIKTWDKSDVYLKAEVSVKDGEFDDYFNLKIDNSSSVLDIQSDYGDLFDMWKKERKSNKGNNWGPCNNLNIDALYTLYVPKNMRLRIKSISGSVTSENYQGELVVDIISGNIDIKKYSGDLNLKTISGDIDINVAKSRLKAETVSGMIYSDKDMQFDHGKNRIVGSKVSGTFGDAKSELFLKTISGSIFIRKQ</sequence>
<protein>
    <recommendedName>
        <fullName evidence="3">Adhesin domain-containing protein</fullName>
    </recommendedName>
</protein>
<evidence type="ECO:0000313" key="2">
    <source>
        <dbReference type="Proteomes" id="UP001327027"/>
    </source>
</evidence>
<dbReference type="RefSeq" id="WP_324181516.1">
    <property type="nucleotide sequence ID" value="NZ_BAABAW010000014.1"/>
</dbReference>
<organism evidence="1 2">
    <name type="scientific">Aquimarina gracilis</name>
    <dbReference type="NCBI Taxonomy" id="874422"/>
    <lineage>
        <taxon>Bacteria</taxon>
        <taxon>Pseudomonadati</taxon>
        <taxon>Bacteroidota</taxon>
        <taxon>Flavobacteriia</taxon>
        <taxon>Flavobacteriales</taxon>
        <taxon>Flavobacteriaceae</taxon>
        <taxon>Aquimarina</taxon>
    </lineage>
</organism>
<proteinExistence type="predicted"/>